<feature type="region of interest" description="Disordered" evidence="1">
    <location>
        <begin position="1"/>
        <end position="21"/>
    </location>
</feature>
<sequence length="498" mass="51366">MAAPRPPPPSGPRARSPSPSRPPLPLRLLALALLSLALVALSPAPLRAVLHCATRTAPPSLHGACALASACRPPARSEPLRPLSARPPPGPPPSAFVAPLLALRWWARLPHHPLPLLSALRLLSVARRHAAPVGPPPPSPPLRALAVSRSPPPPPSSATCAPFVTPSLRALAMSPSPPPPPSSAAHAPFVTPSLRALAMSRSPPPPPSSATCALSVPCVSLVAVISYLPPSSAATRSPPPPPPSPSSPRRSPATTPPPPHSSPPSSSPRPPLQRPLAPSALPPPAPAHSPSPPPPLDRVASGSADSATPRHRLIPPRVPNCAWCANGGSPGRPVPPCPAAGACLEPRHVPHARKGPLDSPSYSSTDSDDDTDGCLVGRPRDEPRPFGCPSASVARGDEACAPCPVVLNLLRIRKRPKLVNCASMAQATMLLSEVETETFWRDAASTSGRIDLALSFTTDKPSIMYGNAGVVQVNVREGSVDQRPTKVSAVGSVQRAAV</sequence>
<evidence type="ECO:0008006" key="5">
    <source>
        <dbReference type="Google" id="ProtNLM"/>
    </source>
</evidence>
<feature type="compositionally biased region" description="Pro residues" evidence="1">
    <location>
        <begin position="1"/>
        <end position="11"/>
    </location>
</feature>
<evidence type="ECO:0000313" key="3">
    <source>
        <dbReference type="EMBL" id="KAL1498922.1"/>
    </source>
</evidence>
<feature type="signal peptide" evidence="2">
    <location>
        <begin position="1"/>
        <end position="48"/>
    </location>
</feature>
<evidence type="ECO:0000313" key="4">
    <source>
        <dbReference type="Proteomes" id="UP001515480"/>
    </source>
</evidence>
<feature type="region of interest" description="Disordered" evidence="1">
    <location>
        <begin position="231"/>
        <end position="313"/>
    </location>
</feature>
<organism evidence="3 4">
    <name type="scientific">Prymnesium parvum</name>
    <name type="common">Toxic golden alga</name>
    <dbReference type="NCBI Taxonomy" id="97485"/>
    <lineage>
        <taxon>Eukaryota</taxon>
        <taxon>Haptista</taxon>
        <taxon>Haptophyta</taxon>
        <taxon>Prymnesiophyceae</taxon>
        <taxon>Prymnesiales</taxon>
        <taxon>Prymnesiaceae</taxon>
        <taxon>Prymnesium</taxon>
    </lineage>
</organism>
<feature type="chain" id="PRO_5044329063" description="Pherophorin domain-containing protein" evidence="2">
    <location>
        <begin position="49"/>
        <end position="498"/>
    </location>
</feature>
<accession>A0AB34IHI3</accession>
<comment type="caution">
    <text evidence="3">The sequence shown here is derived from an EMBL/GenBank/DDBJ whole genome shotgun (WGS) entry which is preliminary data.</text>
</comment>
<dbReference type="EMBL" id="JBGBPQ010000026">
    <property type="protein sequence ID" value="KAL1498922.1"/>
    <property type="molecule type" value="Genomic_DNA"/>
</dbReference>
<gene>
    <name evidence="3" type="ORF">AB1Y20_013443</name>
</gene>
<feature type="compositionally biased region" description="Pro residues" evidence="1">
    <location>
        <begin position="280"/>
        <end position="296"/>
    </location>
</feature>
<evidence type="ECO:0000256" key="2">
    <source>
        <dbReference type="SAM" id="SignalP"/>
    </source>
</evidence>
<reference evidence="3 4" key="1">
    <citation type="journal article" date="2024" name="Science">
        <title>Giant polyketide synthase enzymes in the biosynthesis of giant marine polyether toxins.</title>
        <authorList>
            <person name="Fallon T.R."/>
            <person name="Shende V.V."/>
            <person name="Wierzbicki I.H."/>
            <person name="Pendleton A.L."/>
            <person name="Watervoot N.F."/>
            <person name="Auber R.P."/>
            <person name="Gonzalez D.J."/>
            <person name="Wisecaver J.H."/>
            <person name="Moore B.S."/>
        </authorList>
    </citation>
    <scope>NUCLEOTIDE SEQUENCE [LARGE SCALE GENOMIC DNA]</scope>
    <source>
        <strain evidence="3 4">12B1</strain>
    </source>
</reference>
<keyword evidence="4" id="KW-1185">Reference proteome</keyword>
<keyword evidence="2" id="KW-0732">Signal</keyword>
<feature type="compositionally biased region" description="Pro residues" evidence="1">
    <location>
        <begin position="254"/>
        <end position="273"/>
    </location>
</feature>
<proteinExistence type="predicted"/>
<dbReference type="Proteomes" id="UP001515480">
    <property type="component" value="Unassembled WGS sequence"/>
</dbReference>
<dbReference type="AlphaFoldDB" id="A0AB34IHI3"/>
<protein>
    <recommendedName>
        <fullName evidence="5">Pherophorin domain-containing protein</fullName>
    </recommendedName>
</protein>
<feature type="region of interest" description="Disordered" evidence="1">
    <location>
        <begin position="130"/>
        <end position="162"/>
    </location>
</feature>
<feature type="compositionally biased region" description="Pro residues" evidence="1">
    <location>
        <begin position="237"/>
        <end position="246"/>
    </location>
</feature>
<feature type="region of interest" description="Disordered" evidence="1">
    <location>
        <begin position="351"/>
        <end position="381"/>
    </location>
</feature>
<name>A0AB34IHI3_PRYPA</name>
<evidence type="ECO:0000256" key="1">
    <source>
        <dbReference type="SAM" id="MobiDB-lite"/>
    </source>
</evidence>